<protein>
    <submittedName>
        <fullName evidence="1">DUF2171 domain-containing protein</fullName>
    </submittedName>
</protein>
<name>A0ABT9A2G1_9SPHN</name>
<comment type="caution">
    <text evidence="1">The sequence shown here is derived from an EMBL/GenBank/DDBJ whole genome shotgun (WGS) entry which is preliminary data.</text>
</comment>
<evidence type="ECO:0000313" key="1">
    <source>
        <dbReference type="EMBL" id="MDO7844018.1"/>
    </source>
</evidence>
<keyword evidence="2" id="KW-1185">Reference proteome</keyword>
<evidence type="ECO:0000313" key="2">
    <source>
        <dbReference type="Proteomes" id="UP001176468"/>
    </source>
</evidence>
<organism evidence="1 2">
    <name type="scientific">Sphingomonas immobilis</name>
    <dbReference type="NCBI Taxonomy" id="3063997"/>
    <lineage>
        <taxon>Bacteria</taxon>
        <taxon>Pseudomonadati</taxon>
        <taxon>Pseudomonadota</taxon>
        <taxon>Alphaproteobacteria</taxon>
        <taxon>Sphingomonadales</taxon>
        <taxon>Sphingomonadaceae</taxon>
        <taxon>Sphingomonas</taxon>
    </lineage>
</organism>
<dbReference type="EMBL" id="JAUQSZ010000013">
    <property type="protein sequence ID" value="MDO7844018.1"/>
    <property type="molecule type" value="Genomic_DNA"/>
</dbReference>
<proteinExistence type="predicted"/>
<reference evidence="1" key="1">
    <citation type="submission" date="2023-07" db="EMBL/GenBank/DDBJ databases">
        <authorList>
            <person name="Kim M.K."/>
        </authorList>
    </citation>
    <scope>NUCLEOTIDE SEQUENCE</scope>
    <source>
        <strain evidence="1">CA1-15</strain>
    </source>
</reference>
<dbReference type="Proteomes" id="UP001176468">
    <property type="component" value="Unassembled WGS sequence"/>
</dbReference>
<accession>A0ABT9A2G1</accession>
<gene>
    <name evidence="1" type="ORF">Q5H94_16950</name>
</gene>
<dbReference type="Pfam" id="PF09939">
    <property type="entry name" value="DUF2171"/>
    <property type="match status" value="1"/>
</dbReference>
<dbReference type="InterPro" id="IPR018684">
    <property type="entry name" value="DUF2171"/>
</dbReference>
<dbReference type="RefSeq" id="WP_304562479.1">
    <property type="nucleotide sequence ID" value="NZ_JAUQSZ010000013.1"/>
</dbReference>
<sequence>MADLSAIKEHMEVIGADGVHVGTVDHVDGDRIKLTKKDSGAQVTEGSGSHEGHHHYISGGLVADVEGDKVRLSANADVAVTLEEEV</sequence>